<comment type="similarity">
    <text evidence="1">Belongs to the glycosyl hydrolase 16 family.</text>
</comment>
<dbReference type="InterPro" id="IPR000757">
    <property type="entry name" value="Beta-glucanase-like"/>
</dbReference>
<dbReference type="CDD" id="cd02182">
    <property type="entry name" value="GH16_Strep_laminarinase_like"/>
    <property type="match status" value="1"/>
</dbReference>
<dbReference type="EMBL" id="PVTF01000001">
    <property type="protein sequence ID" value="PRY46159.1"/>
    <property type="molecule type" value="Genomic_DNA"/>
</dbReference>
<name>A0A2T0TKJ2_9PSEU</name>
<dbReference type="AlphaFoldDB" id="A0A2T0TKJ2"/>
<dbReference type="InterPro" id="IPR013320">
    <property type="entry name" value="ConA-like_dom_sf"/>
</dbReference>
<dbReference type="SUPFAM" id="SSF49899">
    <property type="entry name" value="Concanavalin A-like lectins/glucanases"/>
    <property type="match status" value="1"/>
</dbReference>
<dbReference type="Gene3D" id="2.60.120.200">
    <property type="match status" value="1"/>
</dbReference>
<evidence type="ECO:0000313" key="4">
    <source>
        <dbReference type="EMBL" id="PRY46159.1"/>
    </source>
</evidence>
<feature type="domain" description="GH16" evidence="3">
    <location>
        <begin position="48"/>
        <end position="311"/>
    </location>
</feature>
<keyword evidence="5" id="KW-1185">Reference proteome</keyword>
<evidence type="ECO:0000256" key="2">
    <source>
        <dbReference type="SAM" id="SignalP"/>
    </source>
</evidence>
<dbReference type="PROSITE" id="PS51762">
    <property type="entry name" value="GH16_2"/>
    <property type="match status" value="1"/>
</dbReference>
<dbReference type="GO" id="GO:0004553">
    <property type="term" value="F:hydrolase activity, hydrolyzing O-glycosyl compounds"/>
    <property type="evidence" value="ECO:0007669"/>
    <property type="project" value="InterPro"/>
</dbReference>
<feature type="chain" id="PRO_5015778629" evidence="2">
    <location>
        <begin position="24"/>
        <end position="311"/>
    </location>
</feature>
<keyword evidence="2" id="KW-0732">Signal</keyword>
<evidence type="ECO:0000259" key="3">
    <source>
        <dbReference type="PROSITE" id="PS51762"/>
    </source>
</evidence>
<dbReference type="OrthoDB" id="9809583at2"/>
<dbReference type="PROSITE" id="PS51257">
    <property type="entry name" value="PROKAR_LIPOPROTEIN"/>
    <property type="match status" value="1"/>
</dbReference>
<evidence type="ECO:0000256" key="1">
    <source>
        <dbReference type="ARBA" id="ARBA00006865"/>
    </source>
</evidence>
<sequence length="311" mass="33599">MGRDRMGKAVAVALLLLGTTACAEHGRPVAHEAGDEGWQLAWRDDFTGDEGGGPNPADWLVDTGTGYPGGAPNWGTGEIQTYTADPANLALDGRGNLRITPRRDDEGKWTSARIETRRADFKAPEGGVLRVEGRVRMPDATGPAGLGYWSAFWALGSPYRGDYWNWPGVGEVEFMENVNGLDQVWGLLHCGVAQGGPCDESNGIGGSTACPGQPCQADFHTYRFEWDAGTTPNELRWFVDGHQYTTIRQDRIDAASWAKMTSHAGYFLLLDVAIGGGFPNGVAKVDTPTPETRPDQPMVVDYVSVSTRPRG</sequence>
<dbReference type="GO" id="GO:0005975">
    <property type="term" value="P:carbohydrate metabolic process"/>
    <property type="evidence" value="ECO:0007669"/>
    <property type="project" value="InterPro"/>
</dbReference>
<gene>
    <name evidence="4" type="ORF">CLV43_101429</name>
</gene>
<keyword evidence="4" id="KW-0378">Hydrolase</keyword>
<evidence type="ECO:0000313" key="5">
    <source>
        <dbReference type="Proteomes" id="UP000239494"/>
    </source>
</evidence>
<protein>
    <submittedName>
        <fullName evidence="4">Glycosyl hydrolase family 16</fullName>
    </submittedName>
</protein>
<dbReference type="PANTHER" id="PTHR10963">
    <property type="entry name" value="GLYCOSYL HYDROLASE-RELATED"/>
    <property type="match status" value="1"/>
</dbReference>
<proteinExistence type="inferred from homology"/>
<dbReference type="Proteomes" id="UP000239494">
    <property type="component" value="Unassembled WGS sequence"/>
</dbReference>
<dbReference type="RefSeq" id="WP_106185230.1">
    <property type="nucleotide sequence ID" value="NZ_PVTF01000001.1"/>
</dbReference>
<organism evidence="4 5">
    <name type="scientific">Umezawaea tangerina</name>
    <dbReference type="NCBI Taxonomy" id="84725"/>
    <lineage>
        <taxon>Bacteria</taxon>
        <taxon>Bacillati</taxon>
        <taxon>Actinomycetota</taxon>
        <taxon>Actinomycetes</taxon>
        <taxon>Pseudonocardiales</taxon>
        <taxon>Pseudonocardiaceae</taxon>
        <taxon>Umezawaea</taxon>
    </lineage>
</organism>
<comment type="caution">
    <text evidence="4">The sequence shown here is derived from an EMBL/GenBank/DDBJ whole genome shotgun (WGS) entry which is preliminary data.</text>
</comment>
<accession>A0A2T0TKJ2</accession>
<dbReference type="InterPro" id="IPR050546">
    <property type="entry name" value="Glycosyl_Hydrlase_16"/>
</dbReference>
<dbReference type="PANTHER" id="PTHR10963:SF55">
    <property type="entry name" value="GLYCOSIDE HYDROLASE FAMILY 16 PROTEIN"/>
    <property type="match status" value="1"/>
</dbReference>
<reference evidence="4 5" key="1">
    <citation type="submission" date="2018-03" db="EMBL/GenBank/DDBJ databases">
        <title>Genomic Encyclopedia of Archaeal and Bacterial Type Strains, Phase II (KMG-II): from individual species to whole genera.</title>
        <authorList>
            <person name="Goeker M."/>
        </authorList>
    </citation>
    <scope>NUCLEOTIDE SEQUENCE [LARGE SCALE GENOMIC DNA]</scope>
    <source>
        <strain evidence="4 5">DSM 44720</strain>
    </source>
</reference>
<feature type="signal peptide" evidence="2">
    <location>
        <begin position="1"/>
        <end position="23"/>
    </location>
</feature>